<proteinExistence type="predicted"/>
<reference evidence="1" key="1">
    <citation type="submission" date="2023-10" db="EMBL/GenBank/DDBJ databases">
        <authorList>
            <person name="Chen Y."/>
            <person name="Shah S."/>
            <person name="Dougan E. K."/>
            <person name="Thang M."/>
            <person name="Chan C."/>
        </authorList>
    </citation>
    <scope>NUCLEOTIDE SEQUENCE [LARGE SCALE GENOMIC DNA]</scope>
</reference>
<dbReference type="EMBL" id="CAUYUJ010015291">
    <property type="protein sequence ID" value="CAK0852069.1"/>
    <property type="molecule type" value="Genomic_DNA"/>
</dbReference>
<feature type="non-terminal residue" evidence="1">
    <location>
        <position position="1"/>
    </location>
</feature>
<organism evidence="1 2">
    <name type="scientific">Prorocentrum cordatum</name>
    <dbReference type="NCBI Taxonomy" id="2364126"/>
    <lineage>
        <taxon>Eukaryota</taxon>
        <taxon>Sar</taxon>
        <taxon>Alveolata</taxon>
        <taxon>Dinophyceae</taxon>
        <taxon>Prorocentrales</taxon>
        <taxon>Prorocentraceae</taxon>
        <taxon>Prorocentrum</taxon>
    </lineage>
</organism>
<protein>
    <submittedName>
        <fullName evidence="1">Uncharacterized protein</fullName>
    </submittedName>
</protein>
<name>A0ABN9U097_9DINO</name>
<gene>
    <name evidence="1" type="ORF">PCOR1329_LOCUS44037</name>
</gene>
<sequence>NVVKILKDPAFSGTSEKKSASSAVTELTPKVIQHDSEGAFLTSHETTAVAGKATEVKTIPRHTWAEKSAAMDEEKVAKNVLERTMASAHHHLLCETMPISMSVHGNVVKACATADIGIGGLIVPLWFQGNTSMVMGSSGAQTRAKAVAAEVSWSLPVTSAEAKCGLGVGNQISKKICVQRELKLPKATQEESMNSANAAMVMEKLTQVVASEFSRVKEAKGNANACVVTYAVTLPCIVNTVAVKAGQEI</sequence>
<feature type="non-terminal residue" evidence="1">
    <location>
        <position position="249"/>
    </location>
</feature>
<evidence type="ECO:0000313" key="2">
    <source>
        <dbReference type="Proteomes" id="UP001189429"/>
    </source>
</evidence>
<accession>A0ABN9U097</accession>
<evidence type="ECO:0000313" key="1">
    <source>
        <dbReference type="EMBL" id="CAK0852069.1"/>
    </source>
</evidence>
<dbReference type="Proteomes" id="UP001189429">
    <property type="component" value="Unassembled WGS sequence"/>
</dbReference>
<keyword evidence="2" id="KW-1185">Reference proteome</keyword>
<comment type="caution">
    <text evidence="1">The sequence shown here is derived from an EMBL/GenBank/DDBJ whole genome shotgun (WGS) entry which is preliminary data.</text>
</comment>